<accession>A0A498HZR7</accession>
<dbReference type="InterPro" id="IPR003690">
    <property type="entry name" value="MTERF"/>
</dbReference>
<dbReference type="GO" id="GO:0006353">
    <property type="term" value="P:DNA-templated transcription termination"/>
    <property type="evidence" value="ECO:0007669"/>
    <property type="project" value="UniProtKB-KW"/>
</dbReference>
<evidence type="ECO:0000313" key="4">
    <source>
        <dbReference type="EMBL" id="RXH76856.1"/>
    </source>
</evidence>
<dbReference type="SMART" id="SM00733">
    <property type="entry name" value="Mterf"/>
    <property type="match status" value="4"/>
</dbReference>
<evidence type="ECO:0000256" key="2">
    <source>
        <dbReference type="ARBA" id="ARBA00022472"/>
    </source>
</evidence>
<proteinExistence type="inferred from homology"/>
<dbReference type="Pfam" id="PF02536">
    <property type="entry name" value="mTERF"/>
    <property type="match status" value="1"/>
</dbReference>
<comment type="caution">
    <text evidence="4">The sequence shown here is derived from an EMBL/GenBank/DDBJ whole genome shotgun (WGS) entry which is preliminary data.</text>
</comment>
<dbReference type="GO" id="GO:0003676">
    <property type="term" value="F:nucleic acid binding"/>
    <property type="evidence" value="ECO:0007669"/>
    <property type="project" value="InterPro"/>
</dbReference>
<organism evidence="4 5">
    <name type="scientific">Malus domestica</name>
    <name type="common">Apple</name>
    <name type="synonym">Pyrus malus</name>
    <dbReference type="NCBI Taxonomy" id="3750"/>
    <lineage>
        <taxon>Eukaryota</taxon>
        <taxon>Viridiplantae</taxon>
        <taxon>Streptophyta</taxon>
        <taxon>Embryophyta</taxon>
        <taxon>Tracheophyta</taxon>
        <taxon>Spermatophyta</taxon>
        <taxon>Magnoliopsida</taxon>
        <taxon>eudicotyledons</taxon>
        <taxon>Gunneridae</taxon>
        <taxon>Pentapetalae</taxon>
        <taxon>rosids</taxon>
        <taxon>fabids</taxon>
        <taxon>Rosales</taxon>
        <taxon>Rosaceae</taxon>
        <taxon>Amygdaloideae</taxon>
        <taxon>Maleae</taxon>
        <taxon>Malus</taxon>
    </lineage>
</organism>
<evidence type="ECO:0000313" key="5">
    <source>
        <dbReference type="Proteomes" id="UP000290289"/>
    </source>
</evidence>
<evidence type="ECO:0000256" key="3">
    <source>
        <dbReference type="ARBA" id="ARBA00022946"/>
    </source>
</evidence>
<evidence type="ECO:0000256" key="1">
    <source>
        <dbReference type="ARBA" id="ARBA00007692"/>
    </source>
</evidence>
<dbReference type="FunFam" id="1.25.70.10:FF:000001">
    <property type="entry name" value="Mitochondrial transcription termination factor-like"/>
    <property type="match status" value="1"/>
</dbReference>
<name>A0A498HZR7_MALDO</name>
<keyword evidence="2" id="KW-0806">Transcription termination</keyword>
<protein>
    <submittedName>
        <fullName evidence="4">Uncharacterized protein</fullName>
    </submittedName>
</protein>
<dbReference type="Proteomes" id="UP000290289">
    <property type="component" value="Chromosome 14"/>
</dbReference>
<dbReference type="PANTHER" id="PTHR13068">
    <property type="entry name" value="CGI-12 PROTEIN-RELATED"/>
    <property type="match status" value="1"/>
</dbReference>
<dbReference type="Gene3D" id="1.25.70.10">
    <property type="entry name" value="Transcription termination factor 3, mitochondrial"/>
    <property type="match status" value="1"/>
</dbReference>
<keyword evidence="3" id="KW-0809">Transit peptide</keyword>
<keyword evidence="5" id="KW-1185">Reference proteome</keyword>
<dbReference type="PANTHER" id="PTHR13068:SF133">
    <property type="entry name" value="MITOCHONDRIAL TRANSCRIPTION TERMINATION FACTOR FAMILY PROTEIN"/>
    <property type="match status" value="1"/>
</dbReference>
<reference evidence="4 5" key="1">
    <citation type="submission" date="2018-10" db="EMBL/GenBank/DDBJ databases">
        <title>A high-quality apple genome assembly.</title>
        <authorList>
            <person name="Hu J."/>
        </authorList>
    </citation>
    <scope>NUCLEOTIDE SEQUENCE [LARGE SCALE GENOMIC DNA]</scope>
    <source>
        <strain evidence="5">cv. HFTH1</strain>
        <tissue evidence="4">Young leaf</tissue>
    </source>
</reference>
<comment type="similarity">
    <text evidence="1">Belongs to the mTERF family.</text>
</comment>
<dbReference type="EMBL" id="RDQH01000340">
    <property type="protein sequence ID" value="RXH76856.1"/>
    <property type="molecule type" value="Genomic_DNA"/>
</dbReference>
<dbReference type="AlphaFoldDB" id="A0A498HZR7"/>
<gene>
    <name evidence="4" type="ORF">DVH24_019744</name>
</gene>
<keyword evidence="2" id="KW-0804">Transcription</keyword>
<sequence length="375" mass="42150">MSKIAAAASEASNFVRAWQEVRYATSLHPPHFSRSLSSEPLLESGLDEAQECEGSITVLYLVNSCGFSAEKALTLSEKVSFETTERPYSVLGLLRDHGFANSEISKLVSKVPRLLLADPEKILLPKLEFLRSLGLSGASIALAICRNPIFLTTSLKNALVPGFNLFKKELLSDEKVMNLITRSWGVLSDRVQSNIAQNLSVLRALEVPCHLGVVCQKPDDFNKDVEKVVGMGFKPKTLAFVNGLHVIATITKSTWVHKLEVYKSCGWIEEEIMLAFRKKPTCMYLSEKNIRSKMDFLVNKKGWQLAYLARYPDFLSLSLERRVIPRCSIIRVLLVKGLLKKKYSISSLLITVDSRFISKFVTRYQESVPQLLDIF</sequence>
<keyword evidence="2" id="KW-0805">Transcription regulation</keyword>
<dbReference type="InterPro" id="IPR038538">
    <property type="entry name" value="MTERF_sf"/>
</dbReference>